<evidence type="ECO:0000313" key="2">
    <source>
        <dbReference type="Proteomes" id="UP000278807"/>
    </source>
</evidence>
<dbReference type="WBParaSite" id="HNAJ_0000772001-mRNA-1">
    <property type="protein sequence ID" value="HNAJ_0000772001-mRNA-1"/>
    <property type="gene ID" value="HNAJ_0000772001"/>
</dbReference>
<reference evidence="3" key="1">
    <citation type="submission" date="2017-02" db="UniProtKB">
        <authorList>
            <consortium name="WormBaseParasite"/>
        </authorList>
    </citation>
    <scope>IDENTIFICATION</scope>
</reference>
<gene>
    <name evidence="1" type="ORF">HNAJ_LOCUS7716</name>
</gene>
<dbReference type="Proteomes" id="UP000278807">
    <property type="component" value="Unassembled WGS sequence"/>
</dbReference>
<organism evidence="3">
    <name type="scientific">Rodentolepis nana</name>
    <name type="common">Dwarf tapeworm</name>
    <name type="synonym">Hymenolepis nana</name>
    <dbReference type="NCBI Taxonomy" id="102285"/>
    <lineage>
        <taxon>Eukaryota</taxon>
        <taxon>Metazoa</taxon>
        <taxon>Spiralia</taxon>
        <taxon>Lophotrochozoa</taxon>
        <taxon>Platyhelminthes</taxon>
        <taxon>Cestoda</taxon>
        <taxon>Eucestoda</taxon>
        <taxon>Cyclophyllidea</taxon>
        <taxon>Hymenolepididae</taxon>
        <taxon>Rodentolepis</taxon>
    </lineage>
</organism>
<sequence length="94" mass="10353">MGWPEGLPTLKNYAPEQTHFEFVASFNTPECNGESPPGARAFMITLDPAPTSHKMHEDHKPHALNTKITNGLTAMEEQNSAGAPQLSPHYATYF</sequence>
<proteinExistence type="predicted"/>
<name>A0A0R3TKK8_RODNA</name>
<dbReference type="OrthoDB" id="6319456at2759"/>
<dbReference type="EMBL" id="UZAE01012113">
    <property type="protein sequence ID" value="VDO03576.1"/>
    <property type="molecule type" value="Genomic_DNA"/>
</dbReference>
<evidence type="ECO:0000313" key="1">
    <source>
        <dbReference type="EMBL" id="VDO03576.1"/>
    </source>
</evidence>
<accession>A0A0R3TKK8</accession>
<evidence type="ECO:0000313" key="3">
    <source>
        <dbReference type="WBParaSite" id="HNAJ_0000772001-mRNA-1"/>
    </source>
</evidence>
<reference evidence="1 2" key="2">
    <citation type="submission" date="2018-11" db="EMBL/GenBank/DDBJ databases">
        <authorList>
            <consortium name="Pathogen Informatics"/>
        </authorList>
    </citation>
    <scope>NUCLEOTIDE SEQUENCE [LARGE SCALE GENOMIC DNA]</scope>
</reference>
<dbReference type="AlphaFoldDB" id="A0A0R3TKK8"/>
<keyword evidence="2" id="KW-1185">Reference proteome</keyword>
<protein>
    <submittedName>
        <fullName evidence="1 3">Uncharacterized protein</fullName>
    </submittedName>
</protein>